<proteinExistence type="predicted"/>
<dbReference type="OrthoDB" id="9991467at2759"/>
<name>B3S236_TRIAD</name>
<evidence type="ECO:0000256" key="1">
    <source>
        <dbReference type="ARBA" id="ARBA00004123"/>
    </source>
</evidence>
<dbReference type="GO" id="GO:0019005">
    <property type="term" value="C:SCF ubiquitin ligase complex"/>
    <property type="evidence" value="ECO:0000318"/>
    <property type="project" value="GO_Central"/>
</dbReference>
<sequence length="323" mass="37970">MAYVGGAWRTSGYVWRKTENGWKTVDATRVTMTNPKEQPSLPAKTGKNESDVNQPTRYISIFRNSRELSYYRSLGDVMDKLDLNGALHDYSRFLYVCKIIQEIVEHKLLSLGSSSLTYLYNLIDNAVKLALQWHAFRLHVRRLINITVKIIEKEYYHLIGSLTVWKDRLKHLRQCELKLTNDGVNISSENDHLQLMDIPDDCLQYIILFLSDHRDIISLSGVNKRLNYFTNESYTWRKLCQYHFRKEEIEKYSEKDYDWKSIFKILYKKYGIRQDSECKPLYLCDQCGFVYWQKYGHPCSSIIDFAGACTPLTARKLISLFST</sequence>
<dbReference type="GO" id="GO:0005737">
    <property type="term" value="C:cytoplasm"/>
    <property type="evidence" value="ECO:0000318"/>
    <property type="project" value="GO_Central"/>
</dbReference>
<dbReference type="InterPro" id="IPR040394">
    <property type="entry name" value="FBX25/32"/>
</dbReference>
<dbReference type="RefSeq" id="XP_002113956.1">
    <property type="nucleotide sequence ID" value="XM_002113920.1"/>
</dbReference>
<dbReference type="EMBL" id="DS985247">
    <property type="protein sequence ID" value="EDV23046.1"/>
    <property type="molecule type" value="Genomic_DNA"/>
</dbReference>
<protein>
    <recommendedName>
        <fullName evidence="5">F-box domain-containing protein</fullName>
    </recommendedName>
</protein>
<dbReference type="Proteomes" id="UP000009022">
    <property type="component" value="Unassembled WGS sequence"/>
</dbReference>
<dbReference type="PROSITE" id="PS50181">
    <property type="entry name" value="FBOX"/>
    <property type="match status" value="1"/>
</dbReference>
<evidence type="ECO:0000256" key="4">
    <source>
        <dbReference type="ARBA" id="ARBA00023242"/>
    </source>
</evidence>
<dbReference type="GeneID" id="6755487"/>
<dbReference type="FunCoup" id="B3S236">
    <property type="interactions" value="1052"/>
</dbReference>
<dbReference type="eggNOG" id="KOG3926">
    <property type="taxonomic scope" value="Eukaryota"/>
</dbReference>
<evidence type="ECO:0000313" key="6">
    <source>
        <dbReference type="EMBL" id="EDV23046.1"/>
    </source>
</evidence>
<dbReference type="InterPro" id="IPR036047">
    <property type="entry name" value="F-box-like_dom_sf"/>
</dbReference>
<reference evidence="6 7" key="1">
    <citation type="journal article" date="2008" name="Nature">
        <title>The Trichoplax genome and the nature of placozoans.</title>
        <authorList>
            <person name="Srivastava M."/>
            <person name="Begovic E."/>
            <person name="Chapman J."/>
            <person name="Putnam N.H."/>
            <person name="Hellsten U."/>
            <person name="Kawashima T."/>
            <person name="Kuo A."/>
            <person name="Mitros T."/>
            <person name="Salamov A."/>
            <person name="Carpenter M.L."/>
            <person name="Signorovitch A.Y."/>
            <person name="Moreno M.A."/>
            <person name="Kamm K."/>
            <person name="Grimwood J."/>
            <person name="Schmutz J."/>
            <person name="Shapiro H."/>
            <person name="Grigoriev I.V."/>
            <person name="Buss L.W."/>
            <person name="Schierwater B."/>
            <person name="Dellaporta S.L."/>
            <person name="Rokhsar D.S."/>
        </authorList>
    </citation>
    <scope>NUCLEOTIDE SEQUENCE [LARGE SCALE GENOMIC DNA]</scope>
    <source>
        <strain evidence="6 7">Grell-BS-1999</strain>
    </source>
</reference>
<dbReference type="PhylomeDB" id="B3S236"/>
<dbReference type="CTD" id="6755487"/>
<organism evidence="6 7">
    <name type="scientific">Trichoplax adhaerens</name>
    <name type="common">Trichoplax reptans</name>
    <dbReference type="NCBI Taxonomy" id="10228"/>
    <lineage>
        <taxon>Eukaryota</taxon>
        <taxon>Metazoa</taxon>
        <taxon>Placozoa</taxon>
        <taxon>Uniplacotomia</taxon>
        <taxon>Trichoplacea</taxon>
        <taxon>Trichoplacidae</taxon>
        <taxon>Trichoplax</taxon>
    </lineage>
</organism>
<evidence type="ECO:0000256" key="2">
    <source>
        <dbReference type="ARBA" id="ARBA00004906"/>
    </source>
</evidence>
<gene>
    <name evidence="6" type="ORF">TRIADDRAFT_57912</name>
</gene>
<comment type="pathway">
    <text evidence="2">Protein modification; protein ubiquitination.</text>
</comment>
<evidence type="ECO:0000313" key="7">
    <source>
        <dbReference type="Proteomes" id="UP000009022"/>
    </source>
</evidence>
<dbReference type="PANTHER" id="PTHR13123:SF7">
    <property type="entry name" value="LD30288P"/>
    <property type="match status" value="1"/>
</dbReference>
<accession>B3S236</accession>
<dbReference type="InParanoid" id="B3S236"/>
<dbReference type="GO" id="GO:0016567">
    <property type="term" value="P:protein ubiquitination"/>
    <property type="evidence" value="ECO:0000318"/>
    <property type="project" value="GO_Central"/>
</dbReference>
<dbReference type="UniPathway" id="UPA00143"/>
<dbReference type="SUPFAM" id="SSF81383">
    <property type="entry name" value="F-box domain"/>
    <property type="match status" value="1"/>
</dbReference>
<dbReference type="Gene3D" id="1.20.1280.50">
    <property type="match status" value="1"/>
</dbReference>
<comment type="subcellular location">
    <subcellularLocation>
        <location evidence="1">Nucleus</location>
    </subcellularLocation>
</comment>
<dbReference type="KEGG" id="tad:TRIADDRAFT_57912"/>
<feature type="domain" description="F-box" evidence="5">
    <location>
        <begin position="192"/>
        <end position="239"/>
    </location>
</feature>
<keyword evidence="3" id="KW-0833">Ubl conjugation pathway</keyword>
<dbReference type="HOGENOM" id="CLU_065667_0_0_1"/>
<evidence type="ECO:0000256" key="3">
    <source>
        <dbReference type="ARBA" id="ARBA00022786"/>
    </source>
</evidence>
<keyword evidence="7" id="KW-1185">Reference proteome</keyword>
<dbReference type="Pfam" id="PF12937">
    <property type="entry name" value="F-box-like"/>
    <property type="match status" value="1"/>
</dbReference>
<dbReference type="STRING" id="10228.B3S236"/>
<keyword evidence="4" id="KW-0539">Nucleus</keyword>
<dbReference type="InterPro" id="IPR001810">
    <property type="entry name" value="F-box_dom"/>
</dbReference>
<evidence type="ECO:0000259" key="5">
    <source>
        <dbReference type="PROSITE" id="PS50181"/>
    </source>
</evidence>
<dbReference type="OMA" id="AWDTMAK"/>
<dbReference type="AlphaFoldDB" id="B3S236"/>
<dbReference type="GO" id="GO:0005634">
    <property type="term" value="C:nucleus"/>
    <property type="evidence" value="ECO:0000318"/>
    <property type="project" value="GO_Central"/>
</dbReference>
<dbReference type="PANTHER" id="PTHR13123">
    <property type="entry name" value="LD30288P"/>
    <property type="match status" value="1"/>
</dbReference>